<protein>
    <submittedName>
        <fullName evidence="1">Uncharacterized protein</fullName>
    </submittedName>
</protein>
<evidence type="ECO:0000313" key="1">
    <source>
        <dbReference type="EMBL" id="EMB21608.1"/>
    </source>
</evidence>
<dbReference type="EMBL" id="AGDY01000006">
    <property type="protein sequence ID" value="EMB21608.1"/>
    <property type="molecule type" value="Genomic_DNA"/>
</dbReference>
<dbReference type="PATRIC" id="fig|999434.4.peg.1432"/>
<reference evidence="1" key="1">
    <citation type="submission" date="2012-01" db="EMBL/GenBank/DDBJ databases">
        <title>The Genome Sequence of Treponema denticola OTK.</title>
        <authorList>
            <consortium name="The Broad Institute Genome Sequencing Platform"/>
            <person name="Earl A."/>
            <person name="Ward D."/>
            <person name="Feldgarden M."/>
            <person name="Gevers D."/>
            <person name="Blanton J.M."/>
            <person name="Fenno C.J."/>
            <person name="Baranova O.V."/>
            <person name="Mathney J."/>
            <person name="Dewhirst F.E."/>
            <person name="Izard J."/>
            <person name="Young S.K."/>
            <person name="Zeng Q."/>
            <person name="Gargeya S."/>
            <person name="Fitzgerald M."/>
            <person name="Haas B."/>
            <person name="Abouelleil A."/>
            <person name="Alvarado L."/>
            <person name="Arachchi H.M."/>
            <person name="Berlin A."/>
            <person name="Chapman S.B."/>
            <person name="Gearin G."/>
            <person name="Goldberg J."/>
            <person name="Griggs A."/>
            <person name="Gujja S."/>
            <person name="Hansen M."/>
            <person name="Heiman D."/>
            <person name="Howarth C."/>
            <person name="Larimer J."/>
            <person name="Lui A."/>
            <person name="MacDonald P.J.P."/>
            <person name="McCowen C."/>
            <person name="Montmayeur A."/>
            <person name="Murphy C."/>
            <person name="Neiman D."/>
            <person name="Pearson M."/>
            <person name="Priest M."/>
            <person name="Roberts A."/>
            <person name="Saif S."/>
            <person name="Shea T."/>
            <person name="Sisk P."/>
            <person name="Stolte C."/>
            <person name="Sykes S."/>
            <person name="Wortman J."/>
            <person name="Nusbaum C."/>
            <person name="Birren B."/>
        </authorList>
    </citation>
    <scope>NUCLEOTIDE SEQUENCE [LARGE SCALE GENOMIC DNA]</scope>
    <source>
        <strain evidence="1">OTK</strain>
    </source>
</reference>
<accession>A0A0F6MP55</accession>
<dbReference type="AlphaFoldDB" id="A0A0F6MP55"/>
<proteinExistence type="predicted"/>
<gene>
    <name evidence="1" type="ORF">HMPREF9723_01381</name>
</gene>
<dbReference type="Proteomes" id="UP000011701">
    <property type="component" value="Chromosome"/>
</dbReference>
<dbReference type="HOGENOM" id="CLU_3049065_0_0_12"/>
<organism evidence="1">
    <name type="scientific">Treponema denticola OTK</name>
    <dbReference type="NCBI Taxonomy" id="999434"/>
    <lineage>
        <taxon>Bacteria</taxon>
        <taxon>Pseudomonadati</taxon>
        <taxon>Spirochaetota</taxon>
        <taxon>Spirochaetia</taxon>
        <taxon>Spirochaetales</taxon>
        <taxon>Treponemataceae</taxon>
        <taxon>Treponema</taxon>
    </lineage>
</organism>
<dbReference type="RefSeq" id="WP_002692139.1">
    <property type="nucleotide sequence ID" value="NZ_CM001797.1"/>
</dbReference>
<name>A0A0F6MP55_TREDN</name>
<comment type="caution">
    <text evidence="1">The sequence shown here is derived from an EMBL/GenBank/DDBJ whole genome shotgun (WGS) entry which is preliminary data.</text>
</comment>
<sequence>MNTVSIEKAAELCIEHNIISGFFFKACKKRFINSKNKIKKNNVKKSRTISIRNL</sequence>